<sequence>MHKLRSGRTDGGAEACAGKRRSGAMACDGERSRSQSVDRRIGGSEDRESVATKGNRSTPHGDGVGGASIHRSIGRRIDDGSTIVAIAGPRHGHGHVRLGRVGPWPAMAPASAYPVASTRSVALFPSRGAAATVRCVYFIEYCMSIWVENSYGE</sequence>
<dbReference type="Proteomes" id="UP000822688">
    <property type="component" value="Chromosome 11"/>
</dbReference>
<evidence type="ECO:0000256" key="1">
    <source>
        <dbReference type="SAM" id="MobiDB-lite"/>
    </source>
</evidence>
<organism evidence="2 3">
    <name type="scientific">Ceratodon purpureus</name>
    <name type="common">Fire moss</name>
    <name type="synonym">Dicranum purpureum</name>
    <dbReference type="NCBI Taxonomy" id="3225"/>
    <lineage>
        <taxon>Eukaryota</taxon>
        <taxon>Viridiplantae</taxon>
        <taxon>Streptophyta</taxon>
        <taxon>Embryophyta</taxon>
        <taxon>Bryophyta</taxon>
        <taxon>Bryophytina</taxon>
        <taxon>Bryopsida</taxon>
        <taxon>Dicranidae</taxon>
        <taxon>Pseudoditrichales</taxon>
        <taxon>Ditrichaceae</taxon>
        <taxon>Ceratodon</taxon>
    </lineage>
</organism>
<dbReference type="EMBL" id="CM026432">
    <property type="protein sequence ID" value="KAG0556513.1"/>
    <property type="molecule type" value="Genomic_DNA"/>
</dbReference>
<evidence type="ECO:0000313" key="3">
    <source>
        <dbReference type="Proteomes" id="UP000822688"/>
    </source>
</evidence>
<feature type="region of interest" description="Disordered" evidence="1">
    <location>
        <begin position="1"/>
        <end position="75"/>
    </location>
</feature>
<keyword evidence="3" id="KW-1185">Reference proteome</keyword>
<dbReference type="AlphaFoldDB" id="A0A8T0GBJ1"/>
<feature type="compositionally biased region" description="Basic and acidic residues" evidence="1">
    <location>
        <begin position="28"/>
        <end position="50"/>
    </location>
</feature>
<reference evidence="2 3" key="1">
    <citation type="submission" date="2020-06" db="EMBL/GenBank/DDBJ databases">
        <title>WGS assembly of Ceratodon purpureus strain R40.</title>
        <authorList>
            <person name="Carey S.B."/>
            <person name="Jenkins J."/>
            <person name="Shu S."/>
            <person name="Lovell J.T."/>
            <person name="Sreedasyam A."/>
            <person name="Maumus F."/>
            <person name="Tiley G.P."/>
            <person name="Fernandez-Pozo N."/>
            <person name="Barry K."/>
            <person name="Chen C."/>
            <person name="Wang M."/>
            <person name="Lipzen A."/>
            <person name="Daum C."/>
            <person name="Saski C.A."/>
            <person name="Payton A.C."/>
            <person name="Mcbreen J.C."/>
            <person name="Conrad R.E."/>
            <person name="Kollar L.M."/>
            <person name="Olsson S."/>
            <person name="Huttunen S."/>
            <person name="Landis J.B."/>
            <person name="Wickett N.J."/>
            <person name="Johnson M.G."/>
            <person name="Rensing S.A."/>
            <person name="Grimwood J."/>
            <person name="Schmutz J."/>
            <person name="Mcdaniel S.F."/>
        </authorList>
    </citation>
    <scope>NUCLEOTIDE SEQUENCE [LARGE SCALE GENOMIC DNA]</scope>
    <source>
        <strain evidence="2 3">R40</strain>
    </source>
</reference>
<name>A0A8T0GBJ1_CERPU</name>
<comment type="caution">
    <text evidence="2">The sequence shown here is derived from an EMBL/GenBank/DDBJ whole genome shotgun (WGS) entry which is preliminary data.</text>
</comment>
<accession>A0A8T0GBJ1</accession>
<gene>
    <name evidence="2" type="ORF">KC19_11G059200</name>
</gene>
<evidence type="ECO:0000313" key="2">
    <source>
        <dbReference type="EMBL" id="KAG0556513.1"/>
    </source>
</evidence>
<proteinExistence type="predicted"/>
<protein>
    <submittedName>
        <fullName evidence="2">Uncharacterized protein</fullName>
    </submittedName>
</protein>